<organism evidence="1 2">
    <name type="scientific">Saccharibacillus endophyticus</name>
    <dbReference type="NCBI Taxonomy" id="2060666"/>
    <lineage>
        <taxon>Bacteria</taxon>
        <taxon>Bacillati</taxon>
        <taxon>Bacillota</taxon>
        <taxon>Bacilli</taxon>
        <taxon>Bacillales</taxon>
        <taxon>Paenibacillaceae</taxon>
        <taxon>Saccharibacillus</taxon>
    </lineage>
</organism>
<name>A0ABQ1ZXJ6_9BACL</name>
<keyword evidence="2" id="KW-1185">Reference proteome</keyword>
<dbReference type="EMBL" id="BMDD01000003">
    <property type="protein sequence ID" value="GGH79485.1"/>
    <property type="molecule type" value="Genomic_DNA"/>
</dbReference>
<proteinExistence type="predicted"/>
<comment type="caution">
    <text evidence="1">The sequence shown here is derived from an EMBL/GenBank/DDBJ whole genome shotgun (WGS) entry which is preliminary data.</text>
</comment>
<sequence length="53" mass="5724">MNRILKRGLGILLILGIVILISMQFVTSTKSGTYQQIDGQTGEVKTLDSDGAE</sequence>
<gene>
    <name evidence="1" type="ORF">GCM10007362_26350</name>
</gene>
<protein>
    <recommendedName>
        <fullName evidence="3">YtzI protein</fullName>
    </recommendedName>
</protein>
<dbReference type="Proteomes" id="UP000605427">
    <property type="component" value="Unassembled WGS sequence"/>
</dbReference>
<evidence type="ECO:0000313" key="2">
    <source>
        <dbReference type="Proteomes" id="UP000605427"/>
    </source>
</evidence>
<accession>A0ABQ1ZXJ6</accession>
<evidence type="ECO:0008006" key="3">
    <source>
        <dbReference type="Google" id="ProtNLM"/>
    </source>
</evidence>
<evidence type="ECO:0000313" key="1">
    <source>
        <dbReference type="EMBL" id="GGH79485.1"/>
    </source>
</evidence>
<dbReference type="RefSeq" id="WP_172244117.1">
    <property type="nucleotide sequence ID" value="NZ_BMDD01000003.1"/>
</dbReference>
<reference evidence="2" key="1">
    <citation type="journal article" date="2019" name="Int. J. Syst. Evol. Microbiol.">
        <title>The Global Catalogue of Microorganisms (GCM) 10K type strain sequencing project: providing services to taxonomists for standard genome sequencing and annotation.</title>
        <authorList>
            <consortium name="The Broad Institute Genomics Platform"/>
            <consortium name="The Broad Institute Genome Sequencing Center for Infectious Disease"/>
            <person name="Wu L."/>
            <person name="Ma J."/>
        </authorList>
    </citation>
    <scope>NUCLEOTIDE SEQUENCE [LARGE SCALE GENOMIC DNA]</scope>
    <source>
        <strain evidence="2">CCM 8702</strain>
    </source>
</reference>